<evidence type="ECO:0000259" key="3">
    <source>
        <dbReference type="SMART" id="SM00642"/>
    </source>
</evidence>
<evidence type="ECO:0000313" key="4">
    <source>
        <dbReference type="EMBL" id="EFG49121.1"/>
    </source>
</evidence>
<name>A0ABP2IC51_AERVM</name>
<dbReference type="Proteomes" id="UP000003764">
    <property type="component" value="Unassembled WGS sequence"/>
</dbReference>
<dbReference type="GO" id="GO:0008788">
    <property type="term" value="F:alpha,alpha-phosphotrehalase activity"/>
    <property type="evidence" value="ECO:0007669"/>
    <property type="project" value="UniProtKB-EC"/>
</dbReference>
<dbReference type="InterPro" id="IPR012769">
    <property type="entry name" value="Trehalose_TreC"/>
</dbReference>
<dbReference type="SUPFAM" id="SSF51011">
    <property type="entry name" value="Glycosyl hydrolase domain"/>
    <property type="match status" value="1"/>
</dbReference>
<keyword evidence="4" id="KW-0378">Hydrolase</keyword>
<dbReference type="Gene3D" id="3.20.20.80">
    <property type="entry name" value="Glycosidases"/>
    <property type="match status" value="1"/>
</dbReference>
<dbReference type="EMBL" id="ADNT01000094">
    <property type="protein sequence ID" value="EFG49121.1"/>
    <property type="molecule type" value="Genomic_DNA"/>
</dbReference>
<dbReference type="PANTHER" id="PTHR10357:SF217">
    <property type="entry name" value="TREHALOSE-6-PHOSPHATE HYDROLASE"/>
    <property type="match status" value="1"/>
</dbReference>
<dbReference type="InterPro" id="IPR006047">
    <property type="entry name" value="GH13_cat_dom"/>
</dbReference>
<evidence type="ECO:0000256" key="1">
    <source>
        <dbReference type="ARBA" id="ARBA00023295"/>
    </source>
</evidence>
<proteinExistence type="predicted"/>
<sequence length="570" mass="65735">MPIGELFSKKEEGTMTNELGKKVIYQIYPKSFNDTDGDGFGDLRGIIEKLDYLEKLGIDMIWMNPFYPSPQNDNGYDISDYTAIDPRFGTMDDFEELAREGKKRGIDLMLDMPLNHSSTEHEWFQKALAGDEYYQDSYYIRPAQEDGSLPTNWESKFGGPAWEPFGDTGNYYLHLFDVTQADLNWHHPKVREALFDVIRFWIDKGVSGIRFDVMNVIGKSEVLEDSTGGPSSTQEKRLYTDTENSHGWIREMAQSTFGDIEGFVTVGEMSSTTVEDGVRYTNPAEEKLTMIFSFHHLKVDYKDGEKWSKVDFDFQSLKDILNEWQEGMSDGNGWNALFWNNHDQPRANSRFGDTENYPYETTTMLAQTIHMMRGTPYIFEGEEIGMTNPDFDDINDYNDIETFNNYQILLDKGVSEEEAMEIIKFKSRDNSRTPMQWDDSENAGFTTGTPWLKVADNYKDINVKKELESGKIFPYYQKLIQLRHELPIIQDGAYHELLTDHPEVLAYYRTYGDQILYVFSHFYPGTSQVDLPESVDLTRNYDKLLGNGDLGKMTASFELGPYETVAFLSK</sequence>
<dbReference type="Gene3D" id="2.60.40.1180">
    <property type="entry name" value="Golgi alpha-mannosidase II"/>
    <property type="match status" value="1"/>
</dbReference>
<protein>
    <recommendedName>
        <fullName evidence="2">Alpha,alpha-phosphotrehalase</fullName>
        <ecNumber evidence="2">3.2.1.93</ecNumber>
    </recommendedName>
</protein>
<dbReference type="SMART" id="SM00642">
    <property type="entry name" value="Aamy"/>
    <property type="match status" value="1"/>
</dbReference>
<dbReference type="InterPro" id="IPR013780">
    <property type="entry name" value="Glyco_hydro_b"/>
</dbReference>
<dbReference type="EC" id="3.2.1.93" evidence="2"/>
<dbReference type="Gene3D" id="3.90.400.10">
    <property type="entry name" value="Oligo-1,6-glucosidase, Domain 2"/>
    <property type="match status" value="1"/>
</dbReference>
<dbReference type="InterPro" id="IPR045857">
    <property type="entry name" value="O16G_dom_2"/>
</dbReference>
<organism evidence="4 5">
    <name type="scientific">Aerococcus viridans (strain ATCC 11563 / DSM 20340 / CCUG 4311 / JCM 20461 / NBRC 12219 / NCTC 8251 / M1)</name>
    <dbReference type="NCBI Taxonomy" id="655812"/>
    <lineage>
        <taxon>Bacteria</taxon>
        <taxon>Bacillati</taxon>
        <taxon>Bacillota</taxon>
        <taxon>Bacilli</taxon>
        <taxon>Lactobacillales</taxon>
        <taxon>Aerococcaceae</taxon>
        <taxon>Aerococcus</taxon>
    </lineage>
</organism>
<dbReference type="InterPro" id="IPR017853">
    <property type="entry name" value="GH"/>
</dbReference>
<comment type="caution">
    <text evidence="4">The sequence shown here is derived from an EMBL/GenBank/DDBJ whole genome shotgun (WGS) entry which is preliminary data.</text>
</comment>
<dbReference type="SUPFAM" id="SSF51445">
    <property type="entry name" value="(Trans)glycosidases"/>
    <property type="match status" value="1"/>
</dbReference>
<gene>
    <name evidence="4" type="primary">treC</name>
    <name evidence="4" type="ORF">HMPREF0061_1487</name>
</gene>
<dbReference type="NCBIfam" id="NF008183">
    <property type="entry name" value="PRK10933.1"/>
    <property type="match status" value="1"/>
</dbReference>
<dbReference type="Pfam" id="PF00128">
    <property type="entry name" value="Alpha-amylase"/>
    <property type="match status" value="1"/>
</dbReference>
<dbReference type="NCBIfam" id="TIGR02403">
    <property type="entry name" value="trehalose_treC"/>
    <property type="match status" value="1"/>
</dbReference>
<keyword evidence="5" id="KW-1185">Reference proteome</keyword>
<evidence type="ECO:0000313" key="5">
    <source>
        <dbReference type="Proteomes" id="UP000003764"/>
    </source>
</evidence>
<reference evidence="4 5" key="1">
    <citation type="submission" date="2010-04" db="EMBL/GenBank/DDBJ databases">
        <authorList>
            <person name="Muzny D."/>
            <person name="Qin X."/>
            <person name="Deng J."/>
            <person name="Jiang H."/>
            <person name="Liu Y."/>
            <person name="Qu J."/>
            <person name="Song X.-Z."/>
            <person name="Zhang L."/>
            <person name="Thornton R."/>
            <person name="Coyle M."/>
            <person name="Francisco L."/>
            <person name="Jackson L."/>
            <person name="Javaid M."/>
            <person name="Korchina V."/>
            <person name="Kovar C."/>
            <person name="Mata R."/>
            <person name="Mathew T."/>
            <person name="Ngo R."/>
            <person name="Nguyen L."/>
            <person name="Nguyen N."/>
            <person name="Okwuonu G."/>
            <person name="Ongeri F."/>
            <person name="Pham C."/>
            <person name="Simmons D."/>
            <person name="Wilczek-Boney K."/>
            <person name="Hale W."/>
            <person name="Jakkamsetti A."/>
            <person name="Pham P."/>
            <person name="Ruth R."/>
            <person name="San Lucas F."/>
            <person name="Warren J."/>
            <person name="Zhang J."/>
            <person name="Zhao Z."/>
            <person name="Zhou C."/>
            <person name="Zhu D."/>
            <person name="Lee S."/>
            <person name="Bess C."/>
            <person name="Blankenburg K."/>
            <person name="Forbes L."/>
            <person name="Fu Q."/>
            <person name="Gubbala S."/>
            <person name="Hirani K."/>
            <person name="Jayaseelan J.C."/>
            <person name="Lara F."/>
            <person name="Munidasa M."/>
            <person name="Palculict T."/>
            <person name="Patil S."/>
            <person name="Pu L.-L."/>
            <person name="Saada N."/>
            <person name="Tang L."/>
            <person name="Weissenberger G."/>
            <person name="Zhu Y."/>
            <person name="Hemphill L."/>
            <person name="Shang Y."/>
            <person name="Youmans B."/>
            <person name="Ayvaz T."/>
            <person name="Ross M."/>
            <person name="Santibanez J."/>
            <person name="Aqrawi P."/>
            <person name="Gross S."/>
            <person name="Joshi V."/>
            <person name="Fowler G."/>
            <person name="Nazareth L."/>
            <person name="Reid J."/>
            <person name="Worley K."/>
            <person name="Petrosino J."/>
            <person name="Highlander S."/>
            <person name="Gibbs R."/>
            <person name="Gibbs R."/>
        </authorList>
    </citation>
    <scope>NUCLEOTIDE SEQUENCE [LARGE SCALE GENOMIC DNA]</scope>
    <source>
        <strain evidence="4 5">ATCC 11563</strain>
    </source>
</reference>
<dbReference type="CDD" id="cd11333">
    <property type="entry name" value="AmyAc_SI_OligoGlu_DGase"/>
    <property type="match status" value="1"/>
</dbReference>
<dbReference type="PANTHER" id="PTHR10357">
    <property type="entry name" value="ALPHA-AMYLASE FAMILY MEMBER"/>
    <property type="match status" value="1"/>
</dbReference>
<feature type="domain" description="Glycosyl hydrolase family 13 catalytic" evidence="3">
    <location>
        <begin position="26"/>
        <end position="432"/>
    </location>
</feature>
<evidence type="ECO:0000256" key="2">
    <source>
        <dbReference type="NCBIfam" id="TIGR02403"/>
    </source>
</evidence>
<accession>A0ABP2IC51</accession>
<keyword evidence="1 4" id="KW-0326">Glycosidase</keyword>